<dbReference type="RefSeq" id="XP_033768264.1">
    <property type="nucleotide sequence ID" value="XM_033912373.1"/>
</dbReference>
<evidence type="ECO:0000256" key="9">
    <source>
        <dbReference type="ARBA" id="ARBA00023002"/>
    </source>
</evidence>
<dbReference type="PROSITE" id="PS51371">
    <property type="entry name" value="CBS"/>
    <property type="match status" value="2"/>
</dbReference>
<feature type="binding site" evidence="14 16">
    <location>
        <begin position="285"/>
        <end position="287"/>
    </location>
    <ligand>
        <name>NAD(+)</name>
        <dbReference type="ChEBI" id="CHEBI:57540"/>
    </ligand>
</feature>
<dbReference type="GO" id="GO:0046872">
    <property type="term" value="F:metal ion binding"/>
    <property type="evidence" value="ECO:0007669"/>
    <property type="project" value="UniProtKB-UniRule"/>
</dbReference>
<evidence type="ECO:0000256" key="5">
    <source>
        <dbReference type="ARBA" id="ARBA00022723"/>
    </source>
</evidence>
<evidence type="ECO:0000313" key="22">
    <source>
        <dbReference type="RefSeq" id="XP_033768264.1"/>
    </source>
</evidence>
<feature type="domain" description="CBS" evidence="21">
    <location>
        <begin position="122"/>
        <end position="189"/>
    </location>
</feature>
<evidence type="ECO:0000256" key="6">
    <source>
        <dbReference type="ARBA" id="ARBA00022749"/>
    </source>
</evidence>
<dbReference type="InterPro" id="IPR000644">
    <property type="entry name" value="CBS_dom"/>
</dbReference>
<dbReference type="InterPro" id="IPR046342">
    <property type="entry name" value="CBS_dom_sf"/>
</dbReference>
<feature type="domain" description="CBS" evidence="21">
    <location>
        <begin position="191"/>
        <end position="247"/>
    </location>
</feature>
<feature type="binding site" evidence="14">
    <location>
        <position position="511"/>
    </location>
    <ligand>
        <name>K(+)</name>
        <dbReference type="ChEBI" id="CHEBI:29103"/>
        <note>ligand shared between two tetrameric partners</note>
    </ligand>
</feature>
<evidence type="ECO:0000256" key="10">
    <source>
        <dbReference type="ARBA" id="ARBA00023027"/>
    </source>
</evidence>
<comment type="pathway">
    <text evidence="14 20">Purine metabolism; XMP biosynthesis via de novo pathway; XMP from IMP: step 1/1.</text>
</comment>
<evidence type="ECO:0000256" key="18">
    <source>
        <dbReference type="PROSITE-ProRule" id="PRU00703"/>
    </source>
</evidence>
<evidence type="ECO:0000256" key="16">
    <source>
        <dbReference type="PIRSR" id="PIRSR000130-3"/>
    </source>
</evidence>
<comment type="similarity">
    <text evidence="3 14 19">Belongs to the IMPDH/GMPR family.</text>
</comment>
<evidence type="ECO:0000256" key="4">
    <source>
        <dbReference type="ARBA" id="ARBA00022490"/>
    </source>
</evidence>
<reference evidence="22" key="3">
    <citation type="submission" date="2025-07" db="EMBL/GenBank/DDBJ databases">
        <authorList>
            <consortium name="NCBI Genome Project"/>
        </authorList>
    </citation>
    <scope>NUCLEOTIDE SEQUENCE</scope>
    <source>
        <strain evidence="22">CBS432</strain>
    </source>
</reference>
<dbReference type="EC" id="1.1.1.205" evidence="14 20"/>
<dbReference type="Pfam" id="PF00478">
    <property type="entry name" value="IMPDH"/>
    <property type="match status" value="1"/>
</dbReference>
<dbReference type="GO" id="GO:0005737">
    <property type="term" value="C:cytoplasm"/>
    <property type="evidence" value="ECO:0007669"/>
    <property type="project" value="UniProtKB-SubCell"/>
</dbReference>
<evidence type="ECO:0000259" key="21">
    <source>
        <dbReference type="PROSITE" id="PS51371"/>
    </source>
</evidence>
<evidence type="ECO:0000256" key="17">
    <source>
        <dbReference type="PIRSR" id="PIRSR000130-4"/>
    </source>
</evidence>
<feature type="active site" description="Proton acceptor" evidence="14 15">
    <location>
        <position position="444"/>
    </location>
</feature>
<evidence type="ECO:0000256" key="13">
    <source>
        <dbReference type="ARBA" id="ARBA00062187"/>
    </source>
</evidence>
<keyword evidence="11 18" id="KW-0129">CBS domain</keyword>
<dbReference type="GO" id="GO:0003938">
    <property type="term" value="F:IMP dehydrogenase activity"/>
    <property type="evidence" value="ECO:0007669"/>
    <property type="project" value="UniProtKB-UniRule"/>
</dbReference>
<keyword evidence="4 14" id="KW-0963">Cytoplasm</keyword>
<accession>A0A8B8UWW5</accession>
<dbReference type="FunFam" id="3.20.20.70:FF:000007">
    <property type="entry name" value="Chromosome 19 SCAF14664, whole genome shotgun sequence"/>
    <property type="match status" value="1"/>
</dbReference>
<comment type="activity regulation">
    <text evidence="14">Mycophenolic acid (MPA) is a non-competitive inhibitor that prevents formation of the closed enzyme conformation by binding to the same site as the amobile flap. In contrast, mizoribine monophosphate (MZP) is a competitive inhibitor that induces the closed conformation. MPA is a potent inhibitor of mammalian IMPDHs but a poor inhibitor of the bacterial enzymes. MZP is a more potent inhibitor of bacterial IMPDH.</text>
</comment>
<sequence length="530" mass="57095">MSAAPLDYKKALEHLKTYSSKDGLSVQELMDSATRGGLTYNDFLVLPGLVNFPSSAVSLQTKLTKKITLNTPFVSSPMDTVTEADMAIYMALLGGIGFIHHNCTPKEQASMVKKVKMFENGFINSPIVISPTTTVGEVKVMKRKFGFSGFPVTVLVLNTEDGKCPGKLVGLVTSRDIQFLEDDSLVVSEVMTKNPVTGIKGITLKEGNEILKQTKKGKLLIVDENGNLVSMLSRADLMKNQNYPLASKSANTKQLLCGASIGTMDADKERLRLLVKAGLDVVIMDSSQGNSIFQLNMLKWIKESFPGLEVIAGNVVTREQAANLITAGADGLRIGMGTGSICITQEVMACGRPQGTAVYNVCQFANQFGVPCMADGGVQNIGHITKALALGSSTVMMGGMLAGTTESPGEYFYKDGKRLKVYRGMGSIDAMQKTGNKGNASTSRYFSESDSVLVAQGVSGAVVDKGSIKKFIPYLYNGLQHSCQDIGCKSLTSLKENVQNGEVRFEFRTASAQLEGGVHNLHSYEKRLYN</sequence>
<evidence type="ECO:0000256" key="3">
    <source>
        <dbReference type="ARBA" id="ARBA00005502"/>
    </source>
</evidence>
<protein>
    <recommendedName>
        <fullName evidence="14 20">Inosine-5'-monophosphate dehydrogenase</fullName>
        <shortName evidence="14">IMP dehydrogenase</shortName>
        <shortName evidence="14">IMPD</shortName>
        <shortName evidence="14">IMPDH</shortName>
        <ecNumber evidence="14 20">1.1.1.205</ecNumber>
    </recommendedName>
</protein>
<feature type="binding site" evidence="14 16">
    <location>
        <begin position="335"/>
        <end position="337"/>
    </location>
    <ligand>
        <name>NAD(+)</name>
        <dbReference type="ChEBI" id="CHEBI:57540"/>
    </ligand>
</feature>
<dbReference type="AlphaFoldDB" id="A0A8B8UWW5"/>
<feature type="binding site" evidence="14">
    <location>
        <begin position="422"/>
        <end position="426"/>
    </location>
    <ligand>
        <name>IMP</name>
        <dbReference type="ChEBI" id="CHEBI:58053"/>
    </ligand>
</feature>
<dbReference type="PIRSF" id="PIRSF000130">
    <property type="entry name" value="IMPDH"/>
    <property type="match status" value="1"/>
</dbReference>
<feature type="binding site" description="in other chain" evidence="14 17">
    <location>
        <position position="339"/>
    </location>
    <ligand>
        <name>K(+)</name>
        <dbReference type="ChEBI" id="CHEBI:29103"/>
        <note>ligand shared between two tetrameric partners</note>
    </ligand>
</feature>
<proteinExistence type="inferred from homology"/>
<dbReference type="OrthoDB" id="416622at2759"/>
<evidence type="ECO:0000256" key="14">
    <source>
        <dbReference type="HAMAP-Rule" id="MF_03156"/>
    </source>
</evidence>
<comment type="caution">
    <text evidence="14">Lacks conserved residue(s) required for the propagation of feature annotation.</text>
</comment>
<dbReference type="Gene3D" id="3.20.20.70">
    <property type="entry name" value="Aldolase class I"/>
    <property type="match status" value="1"/>
</dbReference>
<evidence type="ECO:0000256" key="2">
    <source>
        <dbReference type="ARBA" id="ARBA00004496"/>
    </source>
</evidence>
<feature type="binding site" evidence="14">
    <location>
        <begin position="375"/>
        <end position="377"/>
    </location>
    <ligand>
        <name>IMP</name>
        <dbReference type="ChEBI" id="CHEBI:58053"/>
    </ligand>
</feature>
<evidence type="ECO:0000256" key="19">
    <source>
        <dbReference type="RuleBase" id="RU003927"/>
    </source>
</evidence>
<evidence type="ECO:0000256" key="12">
    <source>
        <dbReference type="ARBA" id="ARBA00048028"/>
    </source>
</evidence>
<feature type="binding site" evidence="14">
    <location>
        <position position="456"/>
    </location>
    <ligand>
        <name>IMP</name>
        <dbReference type="ChEBI" id="CHEBI:58053"/>
    </ligand>
</feature>
<dbReference type="PANTHER" id="PTHR11911:SF111">
    <property type="entry name" value="INOSINE-5'-MONOPHOSPHATE DEHYDROGENASE"/>
    <property type="match status" value="1"/>
</dbReference>
<dbReference type="NCBIfam" id="TIGR01302">
    <property type="entry name" value="IMP_dehydrog"/>
    <property type="match status" value="1"/>
</dbReference>
<evidence type="ECO:0000256" key="15">
    <source>
        <dbReference type="PIRSR" id="PIRSR000130-1"/>
    </source>
</evidence>
<dbReference type="PANTHER" id="PTHR11911">
    <property type="entry name" value="INOSINE-5-MONOPHOSPHATE DEHYDROGENASE RELATED"/>
    <property type="match status" value="1"/>
</dbReference>
<dbReference type="Pfam" id="PF00571">
    <property type="entry name" value="CBS"/>
    <property type="match status" value="2"/>
</dbReference>
<keyword evidence="8 14" id="KW-0630">Potassium</keyword>
<feature type="binding site" description="in other chain" evidence="14 17">
    <location>
        <position position="342"/>
    </location>
    <ligand>
        <name>K(+)</name>
        <dbReference type="ChEBI" id="CHEBI:29103"/>
        <note>ligand shared between two tetrameric partners</note>
    </ligand>
</feature>
<dbReference type="CDD" id="cd00381">
    <property type="entry name" value="IMPDH"/>
    <property type="match status" value="1"/>
</dbReference>
<dbReference type="PROSITE" id="PS00487">
    <property type="entry name" value="IMP_DH_GMP_RED"/>
    <property type="match status" value="1"/>
</dbReference>
<evidence type="ECO:0000256" key="11">
    <source>
        <dbReference type="ARBA" id="ARBA00023122"/>
    </source>
</evidence>
<dbReference type="HAMAP" id="MF_01964">
    <property type="entry name" value="IMPDH"/>
    <property type="match status" value="1"/>
</dbReference>
<dbReference type="InterPro" id="IPR015875">
    <property type="entry name" value="IMP_DH/GMP_Rdtase_CS"/>
</dbReference>
<organism evidence="22">
    <name type="scientific">Saccharomyces paradoxus</name>
    <name type="common">Yeast</name>
    <name type="synonym">Saccharomyces douglasii</name>
    <dbReference type="NCBI Taxonomy" id="27291"/>
    <lineage>
        <taxon>Eukaryota</taxon>
        <taxon>Fungi</taxon>
        <taxon>Dikarya</taxon>
        <taxon>Ascomycota</taxon>
        <taxon>Saccharomycotina</taxon>
        <taxon>Saccharomycetes</taxon>
        <taxon>Saccharomycetales</taxon>
        <taxon>Saccharomycetaceae</taxon>
        <taxon>Saccharomyces</taxon>
    </lineage>
</organism>
<dbReference type="CDD" id="cd04601">
    <property type="entry name" value="CBS_pair_IMPDH"/>
    <property type="match status" value="1"/>
</dbReference>
<gene>
    <name evidence="14" type="primary">IMD</name>
    <name evidence="22" type="synonym">IMD4</name>
    <name evidence="22" type="ORF">SPAR_M00770</name>
</gene>
<keyword evidence="6 14" id="KW-0332">GMP biosynthesis</keyword>
<dbReference type="SMART" id="SM00116">
    <property type="entry name" value="CBS"/>
    <property type="match status" value="2"/>
</dbReference>
<dbReference type="GO" id="GO:0006183">
    <property type="term" value="P:GTP biosynthetic process"/>
    <property type="evidence" value="ECO:0007669"/>
    <property type="project" value="TreeGrafter"/>
</dbReference>
<evidence type="ECO:0000256" key="7">
    <source>
        <dbReference type="ARBA" id="ARBA00022755"/>
    </source>
</evidence>
<feature type="active site" description="Thioimidate intermediate" evidence="14 15">
    <location>
        <position position="342"/>
    </location>
</feature>
<feature type="binding site" evidence="14">
    <location>
        <position position="340"/>
    </location>
    <ligand>
        <name>IMP</name>
        <dbReference type="ChEBI" id="CHEBI:58053"/>
    </ligand>
</feature>
<evidence type="ECO:0000256" key="8">
    <source>
        <dbReference type="ARBA" id="ARBA00022958"/>
    </source>
</evidence>
<keyword evidence="9 14" id="KW-0560">Oxidoreductase</keyword>
<comment type="subcellular location">
    <subcellularLocation>
        <location evidence="2 14">Cytoplasm</location>
    </subcellularLocation>
</comment>
<dbReference type="KEGG" id="spao:SPAR_M00770"/>
<reference evidence="22" key="4">
    <citation type="submission" date="2025-08" db="UniProtKB">
        <authorList>
            <consortium name="RefSeq"/>
        </authorList>
    </citation>
    <scope>IDENTIFICATION</scope>
    <source>
        <strain evidence="22">CBS432</strain>
    </source>
</reference>
<dbReference type="InterPro" id="IPR013785">
    <property type="entry name" value="Aldolase_TIM"/>
</dbReference>
<evidence type="ECO:0000256" key="20">
    <source>
        <dbReference type="RuleBase" id="RU003928"/>
    </source>
</evidence>
<dbReference type="GO" id="GO:0000166">
    <property type="term" value="F:nucleotide binding"/>
    <property type="evidence" value="ECO:0007669"/>
    <property type="project" value="UniProtKB-UniRule"/>
</dbReference>
<feature type="binding site" description="in other chain" evidence="14 17">
    <location>
        <position position="337"/>
    </location>
    <ligand>
        <name>K(+)</name>
        <dbReference type="ChEBI" id="CHEBI:29103"/>
        <note>ligand shared between two tetrameric partners</note>
    </ligand>
</feature>
<dbReference type="GO" id="GO:0006177">
    <property type="term" value="P:GMP biosynthetic process"/>
    <property type="evidence" value="ECO:0007669"/>
    <property type="project" value="UniProtKB-UniRule"/>
</dbReference>
<dbReference type="InterPro" id="IPR005990">
    <property type="entry name" value="IMP_DH"/>
</dbReference>
<dbReference type="SMART" id="SM01240">
    <property type="entry name" value="IMPDH"/>
    <property type="match status" value="1"/>
</dbReference>
<comment type="cofactor">
    <cofactor evidence="1 14">
        <name>K(+)</name>
        <dbReference type="ChEBI" id="CHEBI:29103"/>
    </cofactor>
</comment>
<keyword evidence="5 14" id="KW-0479">Metal-binding</keyword>
<dbReference type="UniPathway" id="UPA00601">
    <property type="reaction ID" value="UER00295"/>
</dbReference>
<comment type="subunit">
    <text evidence="13">Homotetramer. Seems to be able to form heterotetramers composed from more than 1 of the 3 IMPDH gene products (IMD2-4).</text>
</comment>
<reference evidence="22" key="2">
    <citation type="submission" date="2020-01" db="EMBL/GenBank/DDBJ databases">
        <title>Population-level Yeast Reference Genomes.</title>
        <authorList>
            <person name="Yue J.-X."/>
        </authorList>
    </citation>
    <scope>NUCLEOTIDE SEQUENCE</scope>
    <source>
        <strain evidence="22">CBS432</strain>
    </source>
</reference>
<comment type="catalytic activity">
    <reaction evidence="12 14 20">
        <text>IMP + NAD(+) + H2O = XMP + NADH + H(+)</text>
        <dbReference type="Rhea" id="RHEA:11708"/>
        <dbReference type="ChEBI" id="CHEBI:15377"/>
        <dbReference type="ChEBI" id="CHEBI:15378"/>
        <dbReference type="ChEBI" id="CHEBI:57464"/>
        <dbReference type="ChEBI" id="CHEBI:57540"/>
        <dbReference type="ChEBI" id="CHEBI:57945"/>
        <dbReference type="ChEBI" id="CHEBI:58053"/>
        <dbReference type="EC" id="1.1.1.205"/>
    </reaction>
</comment>
<evidence type="ECO:0000256" key="1">
    <source>
        <dbReference type="ARBA" id="ARBA00001958"/>
    </source>
</evidence>
<dbReference type="SUPFAM" id="SSF54631">
    <property type="entry name" value="CBS-domain pair"/>
    <property type="match status" value="1"/>
</dbReference>
<reference evidence="22" key="1">
    <citation type="journal article" date="2017" name="Nat. Genet.">
        <title>Contrasting evolutionary genome dynamics between domesticated and wild yeasts.</title>
        <authorList>
            <person name="Yue J.X."/>
            <person name="Li J."/>
            <person name="Aigrain L."/>
            <person name="Hallin J."/>
            <person name="Persson K."/>
            <person name="Oliver K."/>
            <person name="Bergstrom A."/>
            <person name="Coupland P."/>
            <person name="Warringer J."/>
            <person name="Lagomarsino M.C."/>
            <person name="Fischer G."/>
            <person name="Durbin R."/>
            <person name="Liti G."/>
        </authorList>
    </citation>
    <scope>NUCLEOTIDE SEQUENCE</scope>
    <source>
        <strain evidence="22">CBS432</strain>
    </source>
</reference>
<dbReference type="InterPro" id="IPR001093">
    <property type="entry name" value="IMP_DH_GMPRt"/>
</dbReference>
<dbReference type="SUPFAM" id="SSF51412">
    <property type="entry name" value="Inosine monophosphate dehydrogenase (IMPDH)"/>
    <property type="match status" value="1"/>
</dbReference>
<comment type="function">
    <text evidence="14">Catalyzes the conversion of inosine 5'-phosphate (IMP) to xanthosine 5'-phosphate (XMP), the first committed and rate-limiting step in the de novo synthesis of guanine nucleotides, and therefore plays an important role in the regulation of cell growth.</text>
</comment>
<keyword evidence="10 14" id="KW-0520">NAD</keyword>
<feature type="binding site" evidence="14">
    <location>
        <begin position="398"/>
        <end position="399"/>
    </location>
    <ligand>
        <name>IMP</name>
        <dbReference type="ChEBI" id="CHEBI:58053"/>
    </ligand>
</feature>
<dbReference type="VEuPathDB" id="FungiDB:SPAR_M00770"/>
<name>A0A8B8UWW5_SACPA</name>
<keyword evidence="7 14" id="KW-0658">Purine biosynthesis</keyword>